<keyword evidence="4 5" id="KW-0472">Membrane</keyword>
<evidence type="ECO:0000313" key="7">
    <source>
        <dbReference type="EMBL" id="CAE8632790.1"/>
    </source>
</evidence>
<feature type="transmembrane region" description="Helical" evidence="5">
    <location>
        <begin position="471"/>
        <end position="488"/>
    </location>
</feature>
<keyword evidence="8" id="KW-1185">Reference proteome</keyword>
<dbReference type="AlphaFoldDB" id="A0A813H4Q9"/>
<dbReference type="PROSITE" id="PS50801">
    <property type="entry name" value="STAS"/>
    <property type="match status" value="1"/>
</dbReference>
<dbReference type="Pfam" id="PF01740">
    <property type="entry name" value="STAS"/>
    <property type="match status" value="1"/>
</dbReference>
<dbReference type="InterPro" id="IPR002645">
    <property type="entry name" value="STAS_dom"/>
</dbReference>
<dbReference type="OMA" id="FHEAIEN"/>
<feature type="transmembrane region" description="Helical" evidence="5">
    <location>
        <begin position="435"/>
        <end position="459"/>
    </location>
</feature>
<dbReference type="PANTHER" id="PTHR11814">
    <property type="entry name" value="SULFATE TRANSPORTER"/>
    <property type="match status" value="1"/>
</dbReference>
<dbReference type="CDD" id="cd07042">
    <property type="entry name" value="STAS_SulP_like_sulfate_transporter"/>
    <property type="match status" value="1"/>
</dbReference>
<feature type="transmembrane region" description="Helical" evidence="5">
    <location>
        <begin position="568"/>
        <end position="592"/>
    </location>
</feature>
<feature type="transmembrane region" description="Helical" evidence="5">
    <location>
        <begin position="500"/>
        <end position="523"/>
    </location>
</feature>
<dbReference type="Pfam" id="PF00916">
    <property type="entry name" value="Sulfate_transp"/>
    <property type="match status" value="1"/>
</dbReference>
<dbReference type="InterPro" id="IPR011547">
    <property type="entry name" value="SLC26A/SulP_dom"/>
</dbReference>
<organism evidence="7 8">
    <name type="scientific">Polarella glacialis</name>
    <name type="common">Dinoflagellate</name>
    <dbReference type="NCBI Taxonomy" id="89957"/>
    <lineage>
        <taxon>Eukaryota</taxon>
        <taxon>Sar</taxon>
        <taxon>Alveolata</taxon>
        <taxon>Dinophyceae</taxon>
        <taxon>Suessiales</taxon>
        <taxon>Suessiaceae</taxon>
        <taxon>Polarella</taxon>
    </lineage>
</organism>
<dbReference type="InterPro" id="IPR036513">
    <property type="entry name" value="STAS_dom_sf"/>
</dbReference>
<dbReference type="Gene3D" id="3.30.750.24">
    <property type="entry name" value="STAS domain"/>
    <property type="match status" value="1"/>
</dbReference>
<feature type="transmembrane region" description="Helical" evidence="5">
    <location>
        <begin position="250"/>
        <end position="273"/>
    </location>
</feature>
<reference evidence="7" key="1">
    <citation type="submission" date="2021-02" db="EMBL/GenBank/DDBJ databases">
        <authorList>
            <person name="Dougan E. K."/>
            <person name="Rhodes N."/>
            <person name="Thang M."/>
            <person name="Chan C."/>
        </authorList>
    </citation>
    <scope>NUCLEOTIDE SEQUENCE</scope>
</reference>
<proteinExistence type="predicted"/>
<gene>
    <name evidence="7" type="ORF">PGLA1383_LOCUS48720</name>
</gene>
<evidence type="ECO:0000256" key="2">
    <source>
        <dbReference type="ARBA" id="ARBA00022692"/>
    </source>
</evidence>
<feature type="transmembrane region" description="Helical" evidence="5">
    <location>
        <begin position="171"/>
        <end position="194"/>
    </location>
</feature>
<dbReference type="InterPro" id="IPR001902">
    <property type="entry name" value="SLC26A/SulP_fam"/>
</dbReference>
<feature type="transmembrane region" description="Helical" evidence="5">
    <location>
        <begin position="378"/>
        <end position="398"/>
    </location>
</feature>
<feature type="transmembrane region" description="Helical" evidence="5">
    <location>
        <begin position="530"/>
        <end position="548"/>
    </location>
</feature>
<dbReference type="GO" id="GO:0016020">
    <property type="term" value="C:membrane"/>
    <property type="evidence" value="ECO:0007669"/>
    <property type="project" value="UniProtKB-SubCell"/>
</dbReference>
<evidence type="ECO:0000256" key="5">
    <source>
        <dbReference type="SAM" id="Phobius"/>
    </source>
</evidence>
<feature type="domain" description="STAS" evidence="6">
    <location>
        <begin position="619"/>
        <end position="739"/>
    </location>
</feature>
<comment type="caution">
    <text evidence="7">The sequence shown here is derived from an EMBL/GenBank/DDBJ whole genome shotgun (WGS) entry which is preliminary data.</text>
</comment>
<name>A0A813H4Q9_POLGL</name>
<dbReference type="Proteomes" id="UP000654075">
    <property type="component" value="Unassembled WGS sequence"/>
</dbReference>
<dbReference type="GO" id="GO:0055085">
    <property type="term" value="P:transmembrane transport"/>
    <property type="evidence" value="ECO:0007669"/>
    <property type="project" value="InterPro"/>
</dbReference>
<evidence type="ECO:0000313" key="8">
    <source>
        <dbReference type="Proteomes" id="UP000654075"/>
    </source>
</evidence>
<protein>
    <recommendedName>
        <fullName evidence="6">STAS domain-containing protein</fullName>
    </recommendedName>
</protein>
<evidence type="ECO:0000259" key="6">
    <source>
        <dbReference type="PROSITE" id="PS50801"/>
    </source>
</evidence>
<sequence length="796" mass="85699">MSSSKMRDDVNAERLDVDEHPAANEVEARILGARILEPEAESSGLPPRSDHACGGSVMLPARTFTGPVLARTFTGPVLARTFTGPTVLEYPEPDSPEISPQEIPGLVGQLSLGDDQPPAWTSHYREKGWTLSSLFPALVWMPSYVRCIRGRDTEADKSAMGLLTYSLKGDVISGLTVGCMLVPQCLAFALLAGLPLQTGFYSSFGPLVVYGLFGTFRQVQPGPAALMSMLTGQALDGMGLLTGESRMAGAALLSWGVGVSSVLLGMMRFGFIVDFMSHSVMNSFCSAAGVTIATSQLKHMLGIKMPRKEYWWQTVSYLVSHISEAKGYTCALGFSLLATLLALKQWKTAGNAETRQKHPIWRRLPVDAKSTGFRILKLIADLSSLLAVLIGWLWGFAYRQAGIDSVALVGNIESAGFQFGLPDSGFVSSVKIDQFIVPALVMTVVGYIETVAVGAKFASKARYEYDSNQELIALGLSNIGGAVMFGYPTTGSFSRTAVGAMFGATSLMSVLMASLVVLLAVYCITPVIELLPLSALAPLIIQGAISVINIHEFQVARRASLSEFLVMLATFVVSLALDVKYGLLMGFVLSVLKTMNELANPNLAVCGQLEGTTFRDIRNFPNARQLSNAVVIRMDARLNFTNSRKLKEFAVRAVQIREAGGNKVEFLVIDAKAINHVDLTGCETLESLAEALKSHGQQLVIANLKGPVSKCLHQAGVPESLRKLGGHLCLSMEAALAVVEGTSQAVEEDQELSELVRRVTMAKQIQYATSSPHVFCRGRSPFQDGNPILSPTRISV</sequence>
<keyword evidence="2 5" id="KW-0812">Transmembrane</keyword>
<evidence type="ECO:0000256" key="1">
    <source>
        <dbReference type="ARBA" id="ARBA00004141"/>
    </source>
</evidence>
<accession>A0A813H4Q9</accession>
<comment type="subcellular location">
    <subcellularLocation>
        <location evidence="1">Membrane</location>
        <topology evidence="1">Multi-pass membrane protein</topology>
    </subcellularLocation>
</comment>
<dbReference type="SUPFAM" id="SSF52091">
    <property type="entry name" value="SpoIIaa-like"/>
    <property type="match status" value="1"/>
</dbReference>
<evidence type="ECO:0000256" key="3">
    <source>
        <dbReference type="ARBA" id="ARBA00022989"/>
    </source>
</evidence>
<keyword evidence="3 5" id="KW-1133">Transmembrane helix</keyword>
<dbReference type="OrthoDB" id="424425at2759"/>
<dbReference type="EMBL" id="CAJNNV010030524">
    <property type="protein sequence ID" value="CAE8632790.1"/>
    <property type="molecule type" value="Genomic_DNA"/>
</dbReference>
<evidence type="ECO:0000256" key="4">
    <source>
        <dbReference type="ARBA" id="ARBA00023136"/>
    </source>
</evidence>